<dbReference type="STRING" id="112090.W4FZ96"/>
<evidence type="ECO:0000256" key="1">
    <source>
        <dbReference type="ARBA" id="ARBA00008372"/>
    </source>
</evidence>
<dbReference type="GO" id="GO:0000175">
    <property type="term" value="F:3'-5'-RNA exonuclease activity"/>
    <property type="evidence" value="ECO:0007669"/>
    <property type="project" value="TreeGrafter"/>
</dbReference>
<gene>
    <name evidence="3" type="ORF">H257_12163</name>
</gene>
<dbReference type="GeneID" id="20814159"/>
<dbReference type="PANTHER" id="PTHR15092">
    <property type="entry name" value="POLY A -SPECIFIC RIBONUCLEASE/TARGET OF EGR1, MEMBER 1"/>
    <property type="match status" value="1"/>
</dbReference>
<organism evidence="3">
    <name type="scientific">Aphanomyces astaci</name>
    <name type="common">Crayfish plague agent</name>
    <dbReference type="NCBI Taxonomy" id="112090"/>
    <lineage>
        <taxon>Eukaryota</taxon>
        <taxon>Sar</taxon>
        <taxon>Stramenopiles</taxon>
        <taxon>Oomycota</taxon>
        <taxon>Saprolegniomycetes</taxon>
        <taxon>Saprolegniales</taxon>
        <taxon>Verrucalvaceae</taxon>
        <taxon>Aphanomyces</taxon>
    </lineage>
</organism>
<protein>
    <submittedName>
        <fullName evidence="3">Uncharacterized protein</fullName>
    </submittedName>
</protein>
<proteinExistence type="inferred from homology"/>
<dbReference type="Pfam" id="PF04857">
    <property type="entry name" value="CAF1"/>
    <property type="match status" value="1"/>
</dbReference>
<dbReference type="Gene3D" id="3.30.420.10">
    <property type="entry name" value="Ribonuclease H-like superfamily/Ribonuclease H"/>
    <property type="match status" value="2"/>
</dbReference>
<dbReference type="RefSeq" id="XP_009837586.1">
    <property type="nucleotide sequence ID" value="XM_009839284.1"/>
</dbReference>
<dbReference type="GO" id="GO:0003723">
    <property type="term" value="F:RNA binding"/>
    <property type="evidence" value="ECO:0007669"/>
    <property type="project" value="TreeGrafter"/>
</dbReference>
<dbReference type="SUPFAM" id="SSF53098">
    <property type="entry name" value="Ribonuclease H-like"/>
    <property type="match status" value="1"/>
</dbReference>
<evidence type="ECO:0000256" key="2">
    <source>
        <dbReference type="SAM" id="MobiDB-lite"/>
    </source>
</evidence>
<dbReference type="AlphaFoldDB" id="W4FZ96"/>
<feature type="region of interest" description="Disordered" evidence="2">
    <location>
        <begin position="569"/>
        <end position="594"/>
    </location>
</feature>
<dbReference type="InterPro" id="IPR012337">
    <property type="entry name" value="RNaseH-like_sf"/>
</dbReference>
<evidence type="ECO:0000313" key="3">
    <source>
        <dbReference type="EMBL" id="ETV72800.1"/>
    </source>
</evidence>
<dbReference type="InterPro" id="IPR051181">
    <property type="entry name" value="CAF1_poly(A)_ribonucleases"/>
</dbReference>
<sequence>MLVWRSRPLTRSKLLLAVPRRFFTDDASSPPSTPRPPLPLTSLAAMDVTRHNFAEALVDLEKQLALPSCRFVAIDTEFTGLTPSEFTREKVIDTLEERYAKVRSSGENFLITQFGVALVHVADSIDVEDEAKTWISCWNFYVFPRPYQNVDARFLCQASSMQFMAEHGFDFNKFIRDGIPYLSRKSELSVRRSHEKSIANLGKSPPEKITVGRHFDKLFLTETVERIDTWLADSASADASSPAELFISARNSFRRLLVLHAARFLSTHPDAKSLYMETNDNGVRLIRTSSAVERDSLKKRKIDAMNQDVEAAIGFSKVIQLLGKSNKPVVGHNCLLDFVYLFHQFVGPLPPTLVQFKLQLGKAFPAIFDTKHLAMMSPVRDQFESTSLSAMFEYMRDHLALDVSTLVSPDTSSSYHHALKKPSADAAAMPCHEAGFDALMTAIVHLGFTSLSANGWSTDLPLDLRTDFRNLSLYENRINLMVVDRPSYLDVGDVDQELDRRHVYVLSGDAAALKEARPDDMFAASRVNRVVREDKETYVFLSEPVQGDLPTHPHLVVSPFAEYIKATAKKNEPKYDDQDKADDAAPPARWCTIQ</sequence>
<dbReference type="InterPro" id="IPR006941">
    <property type="entry name" value="RNase_CAF1"/>
</dbReference>
<reference evidence="3" key="1">
    <citation type="submission" date="2013-12" db="EMBL/GenBank/DDBJ databases">
        <title>The Genome Sequence of Aphanomyces astaci APO3.</title>
        <authorList>
            <consortium name="The Broad Institute Genomics Platform"/>
            <person name="Russ C."/>
            <person name="Tyler B."/>
            <person name="van West P."/>
            <person name="Dieguez-Uribeondo J."/>
            <person name="Young S.K."/>
            <person name="Zeng Q."/>
            <person name="Gargeya S."/>
            <person name="Fitzgerald M."/>
            <person name="Abouelleil A."/>
            <person name="Alvarado L."/>
            <person name="Chapman S.B."/>
            <person name="Gainer-Dewar J."/>
            <person name="Goldberg J."/>
            <person name="Griggs A."/>
            <person name="Gujja S."/>
            <person name="Hansen M."/>
            <person name="Howarth C."/>
            <person name="Imamovic A."/>
            <person name="Ireland A."/>
            <person name="Larimer J."/>
            <person name="McCowan C."/>
            <person name="Murphy C."/>
            <person name="Pearson M."/>
            <person name="Poon T.W."/>
            <person name="Priest M."/>
            <person name="Roberts A."/>
            <person name="Saif S."/>
            <person name="Shea T."/>
            <person name="Sykes S."/>
            <person name="Wortman J."/>
            <person name="Nusbaum C."/>
            <person name="Birren B."/>
        </authorList>
    </citation>
    <scope>NUCLEOTIDE SEQUENCE [LARGE SCALE GENOMIC DNA]</scope>
    <source>
        <strain evidence="3">APO3</strain>
    </source>
</reference>
<dbReference type="PANTHER" id="PTHR15092:SF47">
    <property type="entry name" value="POLY(A)-SPECIFIC EXORIBONUCLEASE PARN"/>
    <property type="match status" value="1"/>
</dbReference>
<dbReference type="OrthoDB" id="1432093at2759"/>
<dbReference type="EMBL" id="KI913152">
    <property type="protein sequence ID" value="ETV72800.1"/>
    <property type="molecule type" value="Genomic_DNA"/>
</dbReference>
<dbReference type="InterPro" id="IPR036397">
    <property type="entry name" value="RNaseH_sf"/>
</dbReference>
<dbReference type="VEuPathDB" id="FungiDB:H257_12163"/>
<comment type="similarity">
    <text evidence="1">Belongs to the CAF1 family.</text>
</comment>
<name>W4FZ96_APHAT</name>
<feature type="compositionally biased region" description="Basic and acidic residues" evidence="2">
    <location>
        <begin position="569"/>
        <end position="583"/>
    </location>
</feature>
<accession>W4FZ96</accession>